<name>A0ABM7PM84_9BACT</name>
<dbReference type="PIRSF" id="PIRSF004925">
    <property type="entry name" value="HcaT"/>
    <property type="match status" value="1"/>
</dbReference>
<feature type="transmembrane region" description="Helical" evidence="8">
    <location>
        <begin position="338"/>
        <end position="362"/>
    </location>
</feature>
<dbReference type="RefSeq" id="WP_236889717.1">
    <property type="nucleotide sequence ID" value="NZ_AP024488.1"/>
</dbReference>
<dbReference type="Pfam" id="PF12832">
    <property type="entry name" value="MFS_1_like"/>
    <property type="match status" value="1"/>
</dbReference>
<dbReference type="InterPro" id="IPR036259">
    <property type="entry name" value="MFS_trans_sf"/>
</dbReference>
<feature type="transmembrane region" description="Helical" evidence="8">
    <location>
        <begin position="305"/>
        <end position="326"/>
    </location>
</feature>
<keyword evidence="5 8" id="KW-0812">Transmembrane</keyword>
<proteinExistence type="predicted"/>
<keyword evidence="3" id="KW-1003">Cell membrane</keyword>
<accession>A0ABM7PM84</accession>
<dbReference type="InterPro" id="IPR024989">
    <property type="entry name" value="MFS_assoc_dom"/>
</dbReference>
<dbReference type="PANTHER" id="PTHR23522:SF10">
    <property type="entry name" value="3-PHENYLPROPIONIC ACID TRANSPORTER-RELATED"/>
    <property type="match status" value="1"/>
</dbReference>
<dbReference type="InterPro" id="IPR026032">
    <property type="entry name" value="HcaT-like"/>
</dbReference>
<feature type="domain" description="Major facilitator superfamily associated" evidence="9">
    <location>
        <begin position="21"/>
        <end position="371"/>
    </location>
</feature>
<evidence type="ECO:0000256" key="7">
    <source>
        <dbReference type="ARBA" id="ARBA00023136"/>
    </source>
</evidence>
<evidence type="ECO:0000256" key="8">
    <source>
        <dbReference type="SAM" id="Phobius"/>
    </source>
</evidence>
<evidence type="ECO:0000256" key="4">
    <source>
        <dbReference type="ARBA" id="ARBA00022519"/>
    </source>
</evidence>
<evidence type="ECO:0000259" key="9">
    <source>
        <dbReference type="Pfam" id="PF12832"/>
    </source>
</evidence>
<evidence type="ECO:0000256" key="3">
    <source>
        <dbReference type="ARBA" id="ARBA00022475"/>
    </source>
</evidence>
<protein>
    <submittedName>
        <fullName evidence="10">MFS transporter</fullName>
    </submittedName>
</protein>
<comment type="subcellular location">
    <subcellularLocation>
        <location evidence="1">Cell inner membrane</location>
        <topology evidence="1">Multi-pass membrane protein</topology>
    </subcellularLocation>
</comment>
<evidence type="ECO:0000256" key="5">
    <source>
        <dbReference type="ARBA" id="ARBA00022692"/>
    </source>
</evidence>
<keyword evidence="6 8" id="KW-1133">Transmembrane helix</keyword>
<dbReference type="Gene3D" id="1.20.1250.20">
    <property type="entry name" value="MFS general substrate transporter like domains"/>
    <property type="match status" value="2"/>
</dbReference>
<feature type="transmembrane region" description="Helical" evidence="8">
    <location>
        <begin position="20"/>
        <end position="40"/>
    </location>
</feature>
<feature type="transmembrane region" description="Helical" evidence="8">
    <location>
        <begin position="148"/>
        <end position="166"/>
    </location>
</feature>
<evidence type="ECO:0000313" key="11">
    <source>
        <dbReference type="Proteomes" id="UP001320148"/>
    </source>
</evidence>
<dbReference type="EMBL" id="AP024488">
    <property type="protein sequence ID" value="BCS98315.1"/>
    <property type="molecule type" value="Genomic_DNA"/>
</dbReference>
<feature type="transmembrane region" description="Helical" evidence="8">
    <location>
        <begin position="85"/>
        <end position="103"/>
    </location>
</feature>
<evidence type="ECO:0000256" key="2">
    <source>
        <dbReference type="ARBA" id="ARBA00022448"/>
    </source>
</evidence>
<feature type="transmembrane region" description="Helical" evidence="8">
    <location>
        <begin position="52"/>
        <end position="73"/>
    </location>
</feature>
<reference evidence="10 11" key="1">
    <citation type="submission" date="2021-02" db="EMBL/GenBank/DDBJ databases">
        <title>Complete genome of Desulfoluna sp. strain ASN36.</title>
        <authorList>
            <person name="Takahashi A."/>
            <person name="Kojima H."/>
            <person name="Fukui M."/>
        </authorList>
    </citation>
    <scope>NUCLEOTIDE SEQUENCE [LARGE SCALE GENOMIC DNA]</scope>
    <source>
        <strain evidence="10 11">ASN36</strain>
    </source>
</reference>
<evidence type="ECO:0000256" key="1">
    <source>
        <dbReference type="ARBA" id="ARBA00004429"/>
    </source>
</evidence>
<evidence type="ECO:0000256" key="6">
    <source>
        <dbReference type="ARBA" id="ARBA00022989"/>
    </source>
</evidence>
<feature type="transmembrane region" description="Helical" evidence="8">
    <location>
        <begin position="249"/>
        <end position="269"/>
    </location>
</feature>
<dbReference type="Proteomes" id="UP001320148">
    <property type="component" value="Chromosome"/>
</dbReference>
<feature type="transmembrane region" description="Helical" evidence="8">
    <location>
        <begin position="281"/>
        <end position="299"/>
    </location>
</feature>
<sequence length="397" mass="43295">MGSTPRNISTIPPGTDRRSAILSVHYFLYFGMMGIFLPYFNLLCHNLGLTGFQIGAINSTRTVVMVLFSILWGAVADRLALRRPIFIASACLSAVAWGGYLLTEDFLPMLAVTVVYALFFGPVIPFLEAFTMEALSMDGANRNGYGRIRAWGSFSFIGVVLIMGKLMEATSIRLVAPLILLASIMLALCTLAVPKDLSPKKRSGASEIRSLFSGRVLCFLVANFLMLAGHGTYYGFFSIHLEALGYGPGFIGLAWALATLSEVAVMMGSARIFRHLAIERALFLAFLVAVVRWVMLFFVTSPVAILLTQLLHAATYGLFHVACILYMDQLSSPQNRTVAQVANNAVSYGLGLMVGFLVNGWLYDRYGAHLFLMSAGISLGGAALIYLTTAPHPTRRR</sequence>
<keyword evidence="2" id="KW-0813">Transport</keyword>
<feature type="transmembrane region" description="Helical" evidence="8">
    <location>
        <begin position="368"/>
        <end position="387"/>
    </location>
</feature>
<organism evidence="10 11">
    <name type="scientific">Desulfoluna limicola</name>
    <dbReference type="NCBI Taxonomy" id="2810562"/>
    <lineage>
        <taxon>Bacteria</taxon>
        <taxon>Pseudomonadati</taxon>
        <taxon>Thermodesulfobacteriota</taxon>
        <taxon>Desulfobacteria</taxon>
        <taxon>Desulfobacterales</taxon>
        <taxon>Desulfolunaceae</taxon>
        <taxon>Desulfoluna</taxon>
    </lineage>
</organism>
<feature type="transmembrane region" description="Helical" evidence="8">
    <location>
        <begin position="214"/>
        <end position="237"/>
    </location>
</feature>
<gene>
    <name evidence="10" type="ORF">DSLASN_39470</name>
</gene>
<dbReference type="SUPFAM" id="SSF103473">
    <property type="entry name" value="MFS general substrate transporter"/>
    <property type="match status" value="1"/>
</dbReference>
<dbReference type="PANTHER" id="PTHR23522">
    <property type="entry name" value="BLL5896 PROTEIN"/>
    <property type="match status" value="1"/>
</dbReference>
<feature type="transmembrane region" description="Helical" evidence="8">
    <location>
        <begin position="172"/>
        <end position="193"/>
    </location>
</feature>
<keyword evidence="7 8" id="KW-0472">Membrane</keyword>
<keyword evidence="11" id="KW-1185">Reference proteome</keyword>
<feature type="transmembrane region" description="Helical" evidence="8">
    <location>
        <begin position="109"/>
        <end position="127"/>
    </location>
</feature>
<keyword evidence="4" id="KW-0997">Cell inner membrane</keyword>
<evidence type="ECO:0000313" key="10">
    <source>
        <dbReference type="EMBL" id="BCS98315.1"/>
    </source>
</evidence>